<evidence type="ECO:0000313" key="3">
    <source>
        <dbReference type="Proteomes" id="UP001279734"/>
    </source>
</evidence>
<keyword evidence="1" id="KW-1133">Transmembrane helix</keyword>
<evidence type="ECO:0000313" key="2">
    <source>
        <dbReference type="EMBL" id="GMH06141.1"/>
    </source>
</evidence>
<protein>
    <submittedName>
        <fullName evidence="2">Uncharacterized protein</fullName>
    </submittedName>
</protein>
<proteinExistence type="predicted"/>
<comment type="caution">
    <text evidence="2">The sequence shown here is derived from an EMBL/GenBank/DDBJ whole genome shotgun (WGS) entry which is preliminary data.</text>
</comment>
<dbReference type="EMBL" id="BSYO01000006">
    <property type="protein sequence ID" value="GMH06141.1"/>
    <property type="molecule type" value="Genomic_DNA"/>
</dbReference>
<accession>A0AAD3S8S0</accession>
<keyword evidence="1" id="KW-0812">Transmembrane</keyword>
<reference evidence="2" key="1">
    <citation type="submission" date="2023-05" db="EMBL/GenBank/DDBJ databases">
        <title>Nepenthes gracilis genome sequencing.</title>
        <authorList>
            <person name="Fukushima K."/>
        </authorList>
    </citation>
    <scope>NUCLEOTIDE SEQUENCE</scope>
    <source>
        <strain evidence="2">SING2019-196</strain>
    </source>
</reference>
<dbReference type="AlphaFoldDB" id="A0AAD3S8S0"/>
<keyword evidence="1" id="KW-0472">Membrane</keyword>
<organism evidence="2 3">
    <name type="scientific">Nepenthes gracilis</name>
    <name type="common">Slender pitcher plant</name>
    <dbReference type="NCBI Taxonomy" id="150966"/>
    <lineage>
        <taxon>Eukaryota</taxon>
        <taxon>Viridiplantae</taxon>
        <taxon>Streptophyta</taxon>
        <taxon>Embryophyta</taxon>
        <taxon>Tracheophyta</taxon>
        <taxon>Spermatophyta</taxon>
        <taxon>Magnoliopsida</taxon>
        <taxon>eudicotyledons</taxon>
        <taxon>Gunneridae</taxon>
        <taxon>Pentapetalae</taxon>
        <taxon>Caryophyllales</taxon>
        <taxon>Nepenthaceae</taxon>
        <taxon>Nepenthes</taxon>
    </lineage>
</organism>
<evidence type="ECO:0000256" key="1">
    <source>
        <dbReference type="SAM" id="Phobius"/>
    </source>
</evidence>
<dbReference type="Proteomes" id="UP001279734">
    <property type="component" value="Unassembled WGS sequence"/>
</dbReference>
<sequence length="167" mass="18689">MPSNPEASATVANLTFLISSSGPWAFGKKPIFLESDPDDSSSQSSEEWTDEVIAKDPMHYALRCLLAENASQLHFKSISMDHRDFLFDFLNSCWSDMSRVQFSRVHFPGVHFCQSGTESFESGVQFSGVHFCRSGIVRNSRLIHDAGSGILMLIWLAVLLVVVRRTE</sequence>
<feature type="transmembrane region" description="Helical" evidence="1">
    <location>
        <begin position="142"/>
        <end position="163"/>
    </location>
</feature>
<gene>
    <name evidence="2" type="ORF">Nepgr_007981</name>
</gene>
<keyword evidence="3" id="KW-1185">Reference proteome</keyword>
<name>A0AAD3S8S0_NEPGR</name>